<dbReference type="EMBL" id="JMIH01000014">
    <property type="protein sequence ID" value="KEO75213.1"/>
    <property type="molecule type" value="Genomic_DNA"/>
</dbReference>
<keyword evidence="2" id="KW-0805">Transcription regulation</keyword>
<dbReference type="GO" id="GO:0006352">
    <property type="term" value="P:DNA-templated transcription initiation"/>
    <property type="evidence" value="ECO:0007669"/>
    <property type="project" value="InterPro"/>
</dbReference>
<dbReference type="GO" id="GO:0016987">
    <property type="term" value="F:sigma factor activity"/>
    <property type="evidence" value="ECO:0007669"/>
    <property type="project" value="UniProtKB-KW"/>
</dbReference>
<dbReference type="eggNOG" id="COG1595">
    <property type="taxonomic scope" value="Bacteria"/>
</dbReference>
<dbReference type="STRING" id="1048983.EL17_06010"/>
<proteinExistence type="inferred from homology"/>
<dbReference type="SUPFAM" id="SSF88946">
    <property type="entry name" value="Sigma2 domain of RNA polymerase sigma factors"/>
    <property type="match status" value="1"/>
</dbReference>
<evidence type="ECO:0000313" key="7">
    <source>
        <dbReference type="EMBL" id="KEO75213.1"/>
    </source>
</evidence>
<dbReference type="Gene3D" id="1.10.1740.10">
    <property type="match status" value="1"/>
</dbReference>
<dbReference type="Pfam" id="PF08281">
    <property type="entry name" value="Sigma70_r4_2"/>
    <property type="match status" value="1"/>
</dbReference>
<comment type="caution">
    <text evidence="7">The sequence shown here is derived from an EMBL/GenBank/DDBJ whole genome shotgun (WGS) entry which is preliminary data.</text>
</comment>
<evidence type="ECO:0000313" key="8">
    <source>
        <dbReference type="Proteomes" id="UP000027821"/>
    </source>
</evidence>
<dbReference type="RefSeq" id="WP_051719851.1">
    <property type="nucleotide sequence ID" value="NZ_JMIH01000014.1"/>
</dbReference>
<feature type="domain" description="RNA polymerase sigma-70 region 2" evidence="5">
    <location>
        <begin position="12"/>
        <end position="77"/>
    </location>
</feature>
<dbReference type="InterPro" id="IPR013324">
    <property type="entry name" value="RNA_pol_sigma_r3/r4-like"/>
</dbReference>
<evidence type="ECO:0000256" key="3">
    <source>
        <dbReference type="ARBA" id="ARBA00023082"/>
    </source>
</evidence>
<keyword evidence="4" id="KW-0804">Transcription</keyword>
<feature type="domain" description="RNA polymerase sigma factor 70 region 4 type 2" evidence="6">
    <location>
        <begin position="108"/>
        <end position="152"/>
    </location>
</feature>
<dbReference type="InterPro" id="IPR039425">
    <property type="entry name" value="RNA_pol_sigma-70-like"/>
</dbReference>
<keyword evidence="8" id="KW-1185">Reference proteome</keyword>
<evidence type="ECO:0000256" key="4">
    <source>
        <dbReference type="ARBA" id="ARBA00023163"/>
    </source>
</evidence>
<dbReference type="PANTHER" id="PTHR43133:SF45">
    <property type="entry name" value="RNA POLYMERASE ECF-TYPE SIGMA FACTOR"/>
    <property type="match status" value="1"/>
</dbReference>
<dbReference type="InterPro" id="IPR013325">
    <property type="entry name" value="RNA_pol_sigma_r2"/>
</dbReference>
<organism evidence="7 8">
    <name type="scientific">Anditalea andensis</name>
    <dbReference type="NCBI Taxonomy" id="1048983"/>
    <lineage>
        <taxon>Bacteria</taxon>
        <taxon>Pseudomonadati</taxon>
        <taxon>Bacteroidota</taxon>
        <taxon>Cytophagia</taxon>
        <taxon>Cytophagales</taxon>
        <taxon>Cytophagaceae</taxon>
        <taxon>Anditalea</taxon>
    </lineage>
</organism>
<dbReference type="InterPro" id="IPR013249">
    <property type="entry name" value="RNA_pol_sigma70_r4_t2"/>
</dbReference>
<dbReference type="InterPro" id="IPR007627">
    <property type="entry name" value="RNA_pol_sigma70_r2"/>
</dbReference>
<reference evidence="7 8" key="1">
    <citation type="submission" date="2014-04" db="EMBL/GenBank/DDBJ databases">
        <title>Characterization and application of a salt tolerant electro-active bacterium.</title>
        <authorList>
            <person name="Yang L."/>
            <person name="Wei S."/>
            <person name="Tay Q.X.M."/>
        </authorList>
    </citation>
    <scope>NUCLEOTIDE SEQUENCE [LARGE SCALE GENOMIC DNA]</scope>
    <source>
        <strain evidence="7 8">LY1</strain>
    </source>
</reference>
<evidence type="ECO:0000256" key="2">
    <source>
        <dbReference type="ARBA" id="ARBA00023015"/>
    </source>
</evidence>
<dbReference type="Proteomes" id="UP000027821">
    <property type="component" value="Unassembled WGS sequence"/>
</dbReference>
<evidence type="ECO:0000259" key="5">
    <source>
        <dbReference type="Pfam" id="PF04542"/>
    </source>
</evidence>
<sequence length="165" mass="19400">MEIQKQNFIRIINANQGIVKSLCKAYYVSYEDQKDAFQDIILQLWKSFDTFRGESEFSTWIYRVSLNTLLSKVRKERTRIITEPLSIPAMTSPVALADDDRELLIIVIRYLKDLDKAIVILYLEGYQNKEISQMLKISPSNVSTRLNRVKNELRAKFKTRINEFK</sequence>
<gene>
    <name evidence="7" type="ORF">EL17_06010</name>
</gene>
<dbReference type="Pfam" id="PF04542">
    <property type="entry name" value="Sigma70_r2"/>
    <property type="match status" value="1"/>
</dbReference>
<dbReference type="OrthoDB" id="9780326at2"/>
<dbReference type="InterPro" id="IPR014284">
    <property type="entry name" value="RNA_pol_sigma-70_dom"/>
</dbReference>
<keyword evidence="3" id="KW-0731">Sigma factor</keyword>
<dbReference type="InterPro" id="IPR036388">
    <property type="entry name" value="WH-like_DNA-bd_sf"/>
</dbReference>
<dbReference type="GO" id="GO:0003677">
    <property type="term" value="F:DNA binding"/>
    <property type="evidence" value="ECO:0007669"/>
    <property type="project" value="InterPro"/>
</dbReference>
<name>A0A074L5W3_9BACT</name>
<accession>A0A074L5W3</accession>
<evidence type="ECO:0008006" key="9">
    <source>
        <dbReference type="Google" id="ProtNLM"/>
    </source>
</evidence>
<dbReference type="AlphaFoldDB" id="A0A074L5W3"/>
<evidence type="ECO:0000256" key="1">
    <source>
        <dbReference type="ARBA" id="ARBA00010641"/>
    </source>
</evidence>
<dbReference type="Gene3D" id="1.10.10.10">
    <property type="entry name" value="Winged helix-like DNA-binding domain superfamily/Winged helix DNA-binding domain"/>
    <property type="match status" value="1"/>
</dbReference>
<dbReference type="NCBIfam" id="TIGR02937">
    <property type="entry name" value="sigma70-ECF"/>
    <property type="match status" value="1"/>
</dbReference>
<dbReference type="PANTHER" id="PTHR43133">
    <property type="entry name" value="RNA POLYMERASE ECF-TYPE SIGMA FACTO"/>
    <property type="match status" value="1"/>
</dbReference>
<dbReference type="SUPFAM" id="SSF88659">
    <property type="entry name" value="Sigma3 and sigma4 domains of RNA polymerase sigma factors"/>
    <property type="match status" value="1"/>
</dbReference>
<protein>
    <recommendedName>
        <fullName evidence="9">RNA polymerase sigma70 factor</fullName>
    </recommendedName>
</protein>
<comment type="similarity">
    <text evidence="1">Belongs to the sigma-70 factor family. ECF subfamily.</text>
</comment>
<evidence type="ECO:0000259" key="6">
    <source>
        <dbReference type="Pfam" id="PF08281"/>
    </source>
</evidence>